<dbReference type="EMBL" id="PJAI02000012">
    <property type="protein sequence ID" value="TYK65316.1"/>
    <property type="molecule type" value="Genomic_DNA"/>
</dbReference>
<comment type="caution">
    <text evidence="13">The sequence shown here is derived from an EMBL/GenBank/DDBJ whole genome shotgun (WGS) entry which is preliminary data.</text>
</comment>
<evidence type="ECO:0000259" key="11">
    <source>
        <dbReference type="Pfam" id="PF02875"/>
    </source>
</evidence>
<gene>
    <name evidence="9 13" type="primary">mpl</name>
    <name evidence="13" type="ORF">CWS31_011615</name>
</gene>
<keyword evidence="14" id="KW-1185">Reference proteome</keyword>
<evidence type="ECO:0000313" key="14">
    <source>
        <dbReference type="Proteomes" id="UP000815846"/>
    </source>
</evidence>
<dbReference type="GO" id="GO:0016874">
    <property type="term" value="F:ligase activity"/>
    <property type="evidence" value="ECO:0007669"/>
    <property type="project" value="UniProtKB-KW"/>
</dbReference>
<comment type="pathway">
    <text evidence="9">Cell wall biogenesis; peptidoglycan recycling.</text>
</comment>
<dbReference type="InterPro" id="IPR036565">
    <property type="entry name" value="Mur-like_cat_sf"/>
</dbReference>
<dbReference type="InterPro" id="IPR004101">
    <property type="entry name" value="Mur_ligase_C"/>
</dbReference>
<feature type="domain" description="Mur ligase central" evidence="12">
    <location>
        <begin position="108"/>
        <end position="305"/>
    </location>
</feature>
<keyword evidence="8 9" id="KW-0961">Cell wall biogenesis/degradation</keyword>
<dbReference type="PANTHER" id="PTHR43445:SF5">
    <property type="entry name" value="UDP-N-ACETYLMURAMATE--L-ALANYL-GAMMA-D-GLUTAMYL-MESO-2,6-DIAMINOHEPTANDIOATE LIGASE"/>
    <property type="match status" value="1"/>
</dbReference>
<dbReference type="NCBIfam" id="TIGR01081">
    <property type="entry name" value="mpl"/>
    <property type="match status" value="1"/>
</dbReference>
<keyword evidence="9" id="KW-0460">Magnesium</keyword>
<dbReference type="Pfam" id="PF08245">
    <property type="entry name" value="Mur_ligase_M"/>
    <property type="match status" value="1"/>
</dbReference>
<evidence type="ECO:0000259" key="12">
    <source>
        <dbReference type="Pfam" id="PF08245"/>
    </source>
</evidence>
<dbReference type="PANTHER" id="PTHR43445">
    <property type="entry name" value="UDP-N-ACETYLMURAMATE--L-ALANINE LIGASE-RELATED"/>
    <property type="match status" value="1"/>
</dbReference>
<dbReference type="Gene3D" id="3.40.50.720">
    <property type="entry name" value="NAD(P)-binding Rossmann-like Domain"/>
    <property type="match status" value="1"/>
</dbReference>
<dbReference type="Pfam" id="PF01225">
    <property type="entry name" value="Mur_ligase"/>
    <property type="match status" value="1"/>
</dbReference>
<dbReference type="SUPFAM" id="SSF51984">
    <property type="entry name" value="MurCD N-terminal domain"/>
    <property type="match status" value="1"/>
</dbReference>
<dbReference type="InterPro" id="IPR000713">
    <property type="entry name" value="Mur_ligase_N"/>
</dbReference>
<organism evidence="13 14">
    <name type="scientific">Colwellia echini</name>
    <dbReference type="NCBI Taxonomy" id="1982103"/>
    <lineage>
        <taxon>Bacteria</taxon>
        <taxon>Pseudomonadati</taxon>
        <taxon>Pseudomonadota</taxon>
        <taxon>Gammaproteobacteria</taxon>
        <taxon>Alteromonadales</taxon>
        <taxon>Colwelliaceae</taxon>
        <taxon>Colwellia</taxon>
    </lineage>
</organism>
<reference evidence="13 14" key="1">
    <citation type="submission" date="2019-08" db="EMBL/GenBank/DDBJ databases">
        <title>Microbe sample from Colwellia echini.</title>
        <authorList>
            <person name="Christiansen L."/>
            <person name="Pathiraja D."/>
            <person name="Schultz-Johansen M."/>
            <person name="Choi I.-G."/>
            <person name="Stougaard P."/>
        </authorList>
    </citation>
    <scope>NUCLEOTIDE SEQUENCE [LARGE SCALE GENOMIC DNA]</scope>
    <source>
        <strain evidence="13 14">A3</strain>
    </source>
</reference>
<name>A0ABY3MVT5_9GAMM</name>
<evidence type="ECO:0000256" key="8">
    <source>
        <dbReference type="ARBA" id="ARBA00023316"/>
    </source>
</evidence>
<evidence type="ECO:0000256" key="3">
    <source>
        <dbReference type="ARBA" id="ARBA00022741"/>
    </source>
</evidence>
<comment type="cofactor">
    <cofactor evidence="9">
        <name>Mg(2+)</name>
        <dbReference type="ChEBI" id="CHEBI:18420"/>
    </cofactor>
</comment>
<comment type="similarity">
    <text evidence="9">Belongs to the MurCDEF family. Mpl subfamily.</text>
</comment>
<evidence type="ECO:0000256" key="4">
    <source>
        <dbReference type="ARBA" id="ARBA00022840"/>
    </source>
</evidence>
<comment type="catalytic activity">
    <reaction evidence="9">
        <text>UDP-N-acetyl-alpha-D-muramate + L-alanyl-gamma-D-glutamyl-meso-2,6-diaminopimelate + ATP = UDP-N-acetyl-alpha-D-muramoyl-L-alanyl-gamma-D-glutamyl-meso-2,6-diaminopimelate + ADP + phosphate + H(+)</text>
        <dbReference type="Rhea" id="RHEA:29563"/>
        <dbReference type="ChEBI" id="CHEBI:15378"/>
        <dbReference type="ChEBI" id="CHEBI:30616"/>
        <dbReference type="ChEBI" id="CHEBI:43474"/>
        <dbReference type="ChEBI" id="CHEBI:61401"/>
        <dbReference type="ChEBI" id="CHEBI:70757"/>
        <dbReference type="ChEBI" id="CHEBI:83905"/>
        <dbReference type="ChEBI" id="CHEBI:456216"/>
        <dbReference type="EC" id="6.3.2.45"/>
    </reaction>
</comment>
<feature type="domain" description="Mur ligase C-terminal" evidence="11">
    <location>
        <begin position="327"/>
        <end position="453"/>
    </location>
</feature>
<dbReference type="HAMAP" id="MF_02020">
    <property type="entry name" value="Mpl"/>
    <property type="match status" value="1"/>
</dbReference>
<feature type="domain" description="Mur ligase N-terminal catalytic" evidence="10">
    <location>
        <begin position="2"/>
        <end position="95"/>
    </location>
</feature>
<keyword evidence="2 9" id="KW-0132">Cell division</keyword>
<evidence type="ECO:0000256" key="7">
    <source>
        <dbReference type="ARBA" id="ARBA00023306"/>
    </source>
</evidence>
<keyword evidence="3 9" id="KW-0547">Nucleotide-binding</keyword>
<protein>
    <recommendedName>
        <fullName evidence="9">UDP-N-acetylmuramate--L-alanyl-gamma-D-glutamyl-meso-2,6-diaminoheptandioate ligase</fullName>
        <ecNumber evidence="9">6.3.2.45</ecNumber>
    </recommendedName>
    <alternativeName>
        <fullName evidence="9">Murein peptide ligase</fullName>
    </alternativeName>
    <alternativeName>
        <fullName evidence="9">UDP-N-acetylmuramate:L-alanyl-gamma-D-glutamyl-meso-diaminopimelate ligase</fullName>
    </alternativeName>
</protein>
<keyword evidence="6 9" id="KW-0573">Peptidoglycan synthesis</keyword>
<evidence type="ECO:0000313" key="13">
    <source>
        <dbReference type="EMBL" id="TYK65316.1"/>
    </source>
</evidence>
<feature type="binding site" evidence="9">
    <location>
        <begin position="110"/>
        <end position="116"/>
    </location>
    <ligand>
        <name>ATP</name>
        <dbReference type="ChEBI" id="CHEBI:30616"/>
    </ligand>
</feature>
<comment type="function">
    <text evidence="9">Reutilizes the intact tripeptide L-alanyl-gamma-D-glutamyl-meso-diaminopimelate by linking it to UDP-N-acetylmuramate.</text>
</comment>
<dbReference type="Proteomes" id="UP000815846">
    <property type="component" value="Unassembled WGS sequence"/>
</dbReference>
<evidence type="ECO:0000256" key="9">
    <source>
        <dbReference type="HAMAP-Rule" id="MF_02020"/>
    </source>
</evidence>
<proteinExistence type="inferred from homology"/>
<dbReference type="Gene3D" id="3.40.1190.10">
    <property type="entry name" value="Mur-like, catalytic domain"/>
    <property type="match status" value="1"/>
</dbReference>
<dbReference type="InterPro" id="IPR050061">
    <property type="entry name" value="MurCDEF_pg_biosynth"/>
</dbReference>
<dbReference type="Pfam" id="PF02875">
    <property type="entry name" value="Mur_ligase_C"/>
    <property type="match status" value="1"/>
</dbReference>
<dbReference type="RefSeq" id="WP_101345687.1">
    <property type="nucleotide sequence ID" value="NZ_PJAI02000012.1"/>
</dbReference>
<dbReference type="SUPFAM" id="SSF53244">
    <property type="entry name" value="MurD-like peptide ligases, peptide-binding domain"/>
    <property type="match status" value="1"/>
</dbReference>
<evidence type="ECO:0000256" key="2">
    <source>
        <dbReference type="ARBA" id="ARBA00022618"/>
    </source>
</evidence>
<dbReference type="SUPFAM" id="SSF53623">
    <property type="entry name" value="MurD-like peptide ligases, catalytic domain"/>
    <property type="match status" value="1"/>
</dbReference>
<evidence type="ECO:0000256" key="5">
    <source>
        <dbReference type="ARBA" id="ARBA00022960"/>
    </source>
</evidence>
<dbReference type="EC" id="6.3.2.45" evidence="9"/>
<evidence type="ECO:0000256" key="1">
    <source>
        <dbReference type="ARBA" id="ARBA00022598"/>
    </source>
</evidence>
<sequence length="471" mass="51398">MHLHILGICGTFMGGIAAIAKELGFKVSGSDANVYPPMSTQLEGLGIALMSGYQVDNFDDDIDLVIVGNAMSRGNPMVEYMLDRNIPYTSGPQWLLDNVLKDKWVLAVSGTHGKTTTSSMLAWILEYANLTPGFLIGGVPQNFSCSARLGSAPFFVIEADEYDSAFFDKRSKFVHYRPRTLVINNLEFDHGDIFNDLSDIQKQFHHLIRMVPSNGLILSPANENAISETLDMGCWTPTEFSHTELSIHASDINIADMSTGWYVEKLNGEGSEFIVSFNGKEQGTVKWSLIGDFNIDNGVMAIAAARHAGVPSAIAIDALGEFINTKRRFELRGIINDISVYDDFAHHPTAIAKTLAGVRAKLAQQAKPGRILAVLEPRSNTMKSGVHKDSLPASLNDADEVFIFQGDKVTWSVSDLIEQCNAPCHVEDNIDVLINNITKHAQAGDIIVVMSNGGFAGIHEKLLNCLATPNV</sequence>
<keyword evidence="4 9" id="KW-0067">ATP-binding</keyword>
<evidence type="ECO:0000256" key="6">
    <source>
        <dbReference type="ARBA" id="ARBA00022984"/>
    </source>
</evidence>
<keyword evidence="7 9" id="KW-0131">Cell cycle</keyword>
<dbReference type="InterPro" id="IPR013221">
    <property type="entry name" value="Mur_ligase_cen"/>
</dbReference>
<evidence type="ECO:0000259" key="10">
    <source>
        <dbReference type="Pfam" id="PF01225"/>
    </source>
</evidence>
<dbReference type="InterPro" id="IPR005757">
    <property type="entry name" value="Mpl"/>
</dbReference>
<dbReference type="InterPro" id="IPR036615">
    <property type="entry name" value="Mur_ligase_C_dom_sf"/>
</dbReference>
<dbReference type="Gene3D" id="3.90.190.20">
    <property type="entry name" value="Mur ligase, C-terminal domain"/>
    <property type="match status" value="1"/>
</dbReference>
<keyword evidence="1 9" id="KW-0436">Ligase</keyword>
<accession>A0ABY3MVT5</accession>
<keyword evidence="5 9" id="KW-0133">Cell shape</keyword>